<reference evidence="1 2" key="1">
    <citation type="submission" date="2021-06" db="EMBL/GenBank/DDBJ databases">
        <authorList>
            <person name="Kallberg Y."/>
            <person name="Tangrot J."/>
            <person name="Rosling A."/>
        </authorList>
    </citation>
    <scope>NUCLEOTIDE SEQUENCE [LARGE SCALE GENOMIC DNA]</scope>
    <source>
        <strain evidence="1 2">120-4 pot B 10/14</strain>
    </source>
</reference>
<sequence>VIAALLHANTHFTLAPTLPSDFEENIFDHHFETPAISTLLLGTDEEIDYRISSTTRSMYTLEPEDLDNLARPSHTFSLLPYDENTTQV</sequence>
<keyword evidence="2" id="KW-1185">Reference proteome</keyword>
<feature type="non-terminal residue" evidence="1">
    <location>
        <position position="1"/>
    </location>
</feature>
<evidence type="ECO:0000313" key="2">
    <source>
        <dbReference type="Proteomes" id="UP000789901"/>
    </source>
</evidence>
<comment type="caution">
    <text evidence="1">The sequence shown here is derived from an EMBL/GenBank/DDBJ whole genome shotgun (WGS) entry which is preliminary data.</text>
</comment>
<proteinExistence type="predicted"/>
<dbReference type="EMBL" id="CAJVQB010036541">
    <property type="protein sequence ID" value="CAG8824119.1"/>
    <property type="molecule type" value="Genomic_DNA"/>
</dbReference>
<evidence type="ECO:0000313" key="1">
    <source>
        <dbReference type="EMBL" id="CAG8824119.1"/>
    </source>
</evidence>
<gene>
    <name evidence="1" type="ORF">GMARGA_LOCUS28499</name>
</gene>
<accession>A0ABN7WA43</accession>
<organism evidence="1 2">
    <name type="scientific">Gigaspora margarita</name>
    <dbReference type="NCBI Taxonomy" id="4874"/>
    <lineage>
        <taxon>Eukaryota</taxon>
        <taxon>Fungi</taxon>
        <taxon>Fungi incertae sedis</taxon>
        <taxon>Mucoromycota</taxon>
        <taxon>Glomeromycotina</taxon>
        <taxon>Glomeromycetes</taxon>
        <taxon>Diversisporales</taxon>
        <taxon>Gigasporaceae</taxon>
        <taxon>Gigaspora</taxon>
    </lineage>
</organism>
<protein>
    <submittedName>
        <fullName evidence="1">283_t:CDS:1</fullName>
    </submittedName>
</protein>
<dbReference type="Proteomes" id="UP000789901">
    <property type="component" value="Unassembled WGS sequence"/>
</dbReference>
<name>A0ABN7WA43_GIGMA</name>